<dbReference type="PANTHER" id="PTHR43715">
    <property type="entry name" value="GDP-MANNOSE 4,6-DEHYDRATASE"/>
    <property type="match status" value="1"/>
</dbReference>
<dbReference type="InterPro" id="IPR016040">
    <property type="entry name" value="NAD(P)-bd_dom"/>
</dbReference>
<comment type="similarity">
    <text evidence="2">Belongs to the NAD(P)-dependent epimerase/dehydratase family. GDP-mannose 4,6-dehydratase subfamily.</text>
</comment>
<evidence type="ECO:0000259" key="5">
    <source>
        <dbReference type="Pfam" id="PF16363"/>
    </source>
</evidence>
<dbReference type="EMBL" id="CAXAMM010025301">
    <property type="protein sequence ID" value="CAK9056753.1"/>
    <property type="molecule type" value="Genomic_DNA"/>
</dbReference>
<evidence type="ECO:0000256" key="2">
    <source>
        <dbReference type="ARBA" id="ARBA00009263"/>
    </source>
</evidence>
<reference evidence="6 7" key="1">
    <citation type="submission" date="2024-02" db="EMBL/GenBank/DDBJ databases">
        <authorList>
            <person name="Chen Y."/>
            <person name="Shah S."/>
            <person name="Dougan E. K."/>
            <person name="Thang M."/>
            <person name="Chan C."/>
        </authorList>
    </citation>
    <scope>NUCLEOTIDE SEQUENCE [LARGE SCALE GENOMIC DNA]</scope>
</reference>
<organism evidence="6 7">
    <name type="scientific">Durusdinium trenchii</name>
    <dbReference type="NCBI Taxonomy" id="1381693"/>
    <lineage>
        <taxon>Eukaryota</taxon>
        <taxon>Sar</taxon>
        <taxon>Alveolata</taxon>
        <taxon>Dinophyceae</taxon>
        <taxon>Suessiales</taxon>
        <taxon>Symbiodiniaceae</taxon>
        <taxon>Durusdinium</taxon>
    </lineage>
</organism>
<dbReference type="PANTHER" id="PTHR43715:SF1">
    <property type="entry name" value="GDP-MANNOSE 4,6 DEHYDRATASE"/>
    <property type="match status" value="1"/>
</dbReference>
<accession>A0ABP0MZX2</accession>
<keyword evidence="4" id="KW-0456">Lyase</keyword>
<dbReference type="InterPro" id="IPR006368">
    <property type="entry name" value="GDP_Man_deHydtase"/>
</dbReference>
<evidence type="ECO:0000256" key="3">
    <source>
        <dbReference type="ARBA" id="ARBA00011989"/>
    </source>
</evidence>
<dbReference type="CDD" id="cd05260">
    <property type="entry name" value="GDP_MD_SDR_e"/>
    <property type="match status" value="1"/>
</dbReference>
<evidence type="ECO:0000256" key="1">
    <source>
        <dbReference type="ARBA" id="ARBA00001937"/>
    </source>
</evidence>
<evidence type="ECO:0000313" key="6">
    <source>
        <dbReference type="EMBL" id="CAK9056753.1"/>
    </source>
</evidence>
<comment type="cofactor">
    <cofactor evidence="1">
        <name>NADP(+)</name>
        <dbReference type="ChEBI" id="CHEBI:58349"/>
    </cofactor>
</comment>
<name>A0ABP0MZX2_9DINO</name>
<dbReference type="Gene3D" id="3.90.25.10">
    <property type="entry name" value="UDP-galactose 4-epimerase, domain 1"/>
    <property type="match status" value="1"/>
</dbReference>
<keyword evidence="7" id="KW-1185">Reference proteome</keyword>
<gene>
    <name evidence="6" type="ORF">SCF082_LOCUS30547</name>
</gene>
<dbReference type="Pfam" id="PF16363">
    <property type="entry name" value="GDP_Man_Dehyd"/>
    <property type="match status" value="1"/>
</dbReference>
<dbReference type="SUPFAM" id="SSF51735">
    <property type="entry name" value="NAD(P)-binding Rossmann-fold domains"/>
    <property type="match status" value="1"/>
</dbReference>
<dbReference type="HAMAP" id="MF_00955">
    <property type="entry name" value="GDP_Man_dehydratase"/>
    <property type="match status" value="1"/>
</dbReference>
<proteinExistence type="inferred from homology"/>
<dbReference type="EC" id="4.2.1.47" evidence="3"/>
<evidence type="ECO:0000313" key="7">
    <source>
        <dbReference type="Proteomes" id="UP001642464"/>
    </source>
</evidence>
<sequence>MAVGRKTALILGISGQDGAYLARHLLDRDYDVHGASRDAQMSSFGNLRRLGVYEQVSLHSVTLTDFRSVLQTLAFVEPDEVYNLAGQSSVGLSFEQPVETLTSIANGTLNLLETIRFLQRPVRFYNACSTECFGSTSEPATEETPFRPRSPYAVAKAAAFWEVANYREAYGMYACSGILSNHESPLRPPRFVTQKIIHSACRIASGLQDSLELGNIAIARDWGWSPEYVDAMHRMLQQPEPRDYIVATGETRQLEDFVREAFAAVGLDWKRFVRTSPRLVRPADIPASRVCPDRAKRELGWTAETTMSGVVRKMVAAWIEEHPGSKCTLH</sequence>
<evidence type="ECO:0000256" key="4">
    <source>
        <dbReference type="ARBA" id="ARBA00023239"/>
    </source>
</evidence>
<protein>
    <recommendedName>
        <fullName evidence="3">GDP-mannose 4,6-dehydratase</fullName>
        <ecNumber evidence="3">4.2.1.47</ecNumber>
    </recommendedName>
</protein>
<dbReference type="InterPro" id="IPR036291">
    <property type="entry name" value="NAD(P)-bd_dom_sf"/>
</dbReference>
<comment type="caution">
    <text evidence="6">The sequence shown here is derived from an EMBL/GenBank/DDBJ whole genome shotgun (WGS) entry which is preliminary data.</text>
</comment>
<dbReference type="Gene3D" id="3.40.50.720">
    <property type="entry name" value="NAD(P)-binding Rossmann-like Domain"/>
    <property type="match status" value="1"/>
</dbReference>
<dbReference type="Proteomes" id="UP001642464">
    <property type="component" value="Unassembled WGS sequence"/>
</dbReference>
<feature type="domain" description="NAD(P)-binding" evidence="5">
    <location>
        <begin position="9"/>
        <end position="314"/>
    </location>
</feature>